<dbReference type="AlphaFoldDB" id="A0A2X3Y0L7"/>
<accession>A0A2X3Y0L7</accession>
<proteinExistence type="predicted"/>
<dbReference type="Proteomes" id="UP000248534">
    <property type="component" value="Chromosome 1"/>
</dbReference>
<evidence type="ECO:0000313" key="3">
    <source>
        <dbReference type="Proteomes" id="UP000248534"/>
    </source>
</evidence>
<reference evidence="2 3" key="1">
    <citation type="submission" date="2018-06" db="EMBL/GenBank/DDBJ databases">
        <authorList>
            <consortium name="Pathogen Informatics"/>
            <person name="Doyle S."/>
        </authorList>
    </citation>
    <scope>NUCLEOTIDE SEQUENCE [LARGE SCALE GENOMIC DNA]</scope>
    <source>
        <strain evidence="2 3">NCTC11086</strain>
    </source>
</reference>
<evidence type="ECO:0000256" key="1">
    <source>
        <dbReference type="SAM" id="Phobius"/>
    </source>
</evidence>
<dbReference type="EMBL" id="LS483364">
    <property type="protein sequence ID" value="SQF71804.1"/>
    <property type="molecule type" value="Genomic_DNA"/>
</dbReference>
<organism evidence="2 3">
    <name type="scientific">Streptococcus sanguinis</name>
    <dbReference type="NCBI Taxonomy" id="1305"/>
    <lineage>
        <taxon>Bacteria</taxon>
        <taxon>Bacillati</taxon>
        <taxon>Bacillota</taxon>
        <taxon>Bacilli</taxon>
        <taxon>Lactobacillales</taxon>
        <taxon>Streptococcaceae</taxon>
        <taxon>Streptococcus</taxon>
    </lineage>
</organism>
<keyword evidence="1" id="KW-0812">Transmembrane</keyword>
<protein>
    <submittedName>
        <fullName evidence="2">Uncharacterized protein</fullName>
    </submittedName>
</protein>
<gene>
    <name evidence="2" type="ORF">NCTC11086_01755</name>
</gene>
<feature type="transmembrane region" description="Helical" evidence="1">
    <location>
        <begin position="30"/>
        <end position="52"/>
    </location>
</feature>
<evidence type="ECO:0000313" key="2">
    <source>
        <dbReference type="EMBL" id="SQF71804.1"/>
    </source>
</evidence>
<name>A0A2X3Y0L7_STRSA</name>
<keyword evidence="1" id="KW-1133">Transmembrane helix</keyword>
<sequence>MFPMTAKTTMTEEAYRRFAWANFWYRKTGLFPLIIGEVALLAVDLSILRMLLVST</sequence>
<keyword evidence="1" id="KW-0472">Membrane</keyword>